<dbReference type="AlphaFoldDB" id="A0A5J5K868"/>
<dbReference type="Proteomes" id="UP000327011">
    <property type="component" value="Unassembled WGS sequence"/>
</dbReference>
<gene>
    <name evidence="1" type="ORF">F5972_08350</name>
</gene>
<protein>
    <submittedName>
        <fullName evidence="1">Uncharacterized protein</fullName>
    </submittedName>
</protein>
<keyword evidence="2" id="KW-1185">Reference proteome</keyword>
<evidence type="ECO:0000313" key="1">
    <source>
        <dbReference type="EMBL" id="KAA9379653.1"/>
    </source>
</evidence>
<proteinExistence type="predicted"/>
<organism evidence="1 2">
    <name type="scientific">Microbispora cellulosiformans</name>
    <dbReference type="NCBI Taxonomy" id="2614688"/>
    <lineage>
        <taxon>Bacteria</taxon>
        <taxon>Bacillati</taxon>
        <taxon>Actinomycetota</taxon>
        <taxon>Actinomycetes</taxon>
        <taxon>Streptosporangiales</taxon>
        <taxon>Streptosporangiaceae</taxon>
        <taxon>Microbispora</taxon>
    </lineage>
</organism>
<accession>A0A5J5K868</accession>
<reference evidence="1 2" key="1">
    <citation type="submission" date="2019-09" db="EMBL/GenBank/DDBJ databases">
        <title>Screening of Novel Bioactive Compounds from Soil-Associated.</title>
        <authorList>
            <person name="Gong X."/>
        </authorList>
    </citation>
    <scope>NUCLEOTIDE SEQUENCE [LARGE SCALE GENOMIC DNA]</scope>
    <source>
        <strain evidence="1 2">Gxj-6</strain>
    </source>
</reference>
<dbReference type="RefSeq" id="WP_150932842.1">
    <property type="nucleotide sequence ID" value="NZ_VYTZ01000003.1"/>
</dbReference>
<comment type="caution">
    <text evidence="1">The sequence shown here is derived from an EMBL/GenBank/DDBJ whole genome shotgun (WGS) entry which is preliminary data.</text>
</comment>
<sequence length="104" mass="11631">MWGSYLNRADLTAISAQDPTFTAQADTVRRLLRHLSMALDDEGITGEQQDRILRGVVYGTPDPIGAERRVRDHQRQVEAVRQEPAALRLAAAQAQTLRRDPPGR</sequence>
<evidence type="ECO:0000313" key="2">
    <source>
        <dbReference type="Proteomes" id="UP000327011"/>
    </source>
</evidence>
<name>A0A5J5K868_9ACTN</name>
<dbReference type="EMBL" id="VYTZ01000003">
    <property type="protein sequence ID" value="KAA9379653.1"/>
    <property type="molecule type" value="Genomic_DNA"/>
</dbReference>